<dbReference type="EMBL" id="JAANQT010003817">
    <property type="protein sequence ID" value="KAG1300719.1"/>
    <property type="molecule type" value="Genomic_DNA"/>
</dbReference>
<gene>
    <name evidence="2" type="ORF">G6F64_012443</name>
</gene>
<feature type="region of interest" description="Disordered" evidence="1">
    <location>
        <begin position="33"/>
        <end position="71"/>
    </location>
</feature>
<keyword evidence="3" id="KW-1185">Reference proteome</keyword>
<evidence type="ECO:0000313" key="3">
    <source>
        <dbReference type="Proteomes" id="UP000716291"/>
    </source>
</evidence>
<name>A0A9P6WX82_RHIOR</name>
<dbReference type="OrthoDB" id="10278865at2759"/>
<sequence>MLSQTQQWVKMHRAVVKSPENILNFLPQGMVQSIDLGPSEASDDEPQKRTRKQTLIKRSESKRRIASTVSQ</sequence>
<accession>A0A9P6WX82</accession>
<evidence type="ECO:0000256" key="1">
    <source>
        <dbReference type="SAM" id="MobiDB-lite"/>
    </source>
</evidence>
<reference evidence="2" key="1">
    <citation type="journal article" date="2020" name="Microb. Genom.">
        <title>Genetic diversity of clinical and environmental Mucorales isolates obtained from an investigation of mucormycosis cases among solid organ transplant recipients.</title>
        <authorList>
            <person name="Nguyen M.H."/>
            <person name="Kaul D."/>
            <person name="Muto C."/>
            <person name="Cheng S.J."/>
            <person name="Richter R.A."/>
            <person name="Bruno V.M."/>
            <person name="Liu G."/>
            <person name="Beyhan S."/>
            <person name="Sundermann A.J."/>
            <person name="Mounaud S."/>
            <person name="Pasculle A.W."/>
            <person name="Nierman W.C."/>
            <person name="Driscoll E."/>
            <person name="Cumbie R."/>
            <person name="Clancy C.J."/>
            <person name="Dupont C.L."/>
        </authorList>
    </citation>
    <scope>NUCLEOTIDE SEQUENCE</scope>
    <source>
        <strain evidence="2">GL11</strain>
    </source>
</reference>
<dbReference type="AlphaFoldDB" id="A0A9P6WX82"/>
<proteinExistence type="predicted"/>
<evidence type="ECO:0000313" key="2">
    <source>
        <dbReference type="EMBL" id="KAG1300719.1"/>
    </source>
</evidence>
<comment type="caution">
    <text evidence="2">The sequence shown here is derived from an EMBL/GenBank/DDBJ whole genome shotgun (WGS) entry which is preliminary data.</text>
</comment>
<protein>
    <submittedName>
        <fullName evidence="2">Uncharacterized protein</fullName>
    </submittedName>
</protein>
<dbReference type="Proteomes" id="UP000716291">
    <property type="component" value="Unassembled WGS sequence"/>
</dbReference>
<organism evidence="2 3">
    <name type="scientific">Rhizopus oryzae</name>
    <name type="common">Mucormycosis agent</name>
    <name type="synonym">Rhizopus arrhizus var. delemar</name>
    <dbReference type="NCBI Taxonomy" id="64495"/>
    <lineage>
        <taxon>Eukaryota</taxon>
        <taxon>Fungi</taxon>
        <taxon>Fungi incertae sedis</taxon>
        <taxon>Mucoromycota</taxon>
        <taxon>Mucoromycotina</taxon>
        <taxon>Mucoromycetes</taxon>
        <taxon>Mucorales</taxon>
        <taxon>Mucorineae</taxon>
        <taxon>Rhizopodaceae</taxon>
        <taxon>Rhizopus</taxon>
    </lineage>
</organism>